<proteinExistence type="predicted"/>
<evidence type="ECO:0000313" key="13">
    <source>
        <dbReference type="Proteomes" id="UP000006729"/>
    </source>
</evidence>
<dbReference type="Gene3D" id="3.40.50.300">
    <property type="entry name" value="P-loop containing nucleotide triphosphate hydrolases"/>
    <property type="match status" value="1"/>
</dbReference>
<evidence type="ECO:0000256" key="6">
    <source>
        <dbReference type="SAM" id="Coils"/>
    </source>
</evidence>
<accession>A0A3N7EC97</accession>
<dbReference type="GO" id="GO:0043531">
    <property type="term" value="F:ADP binding"/>
    <property type="evidence" value="ECO:0007669"/>
    <property type="project" value="InterPro"/>
</dbReference>
<keyword evidence="2" id="KW-0677">Repeat</keyword>
<evidence type="ECO:0000256" key="1">
    <source>
        <dbReference type="ARBA" id="ARBA00022614"/>
    </source>
</evidence>
<keyword evidence="6" id="KW-0175">Coiled coil</keyword>
<dbReference type="EMBL" id="CM009290">
    <property type="protein sequence ID" value="RQO85397.1"/>
    <property type="molecule type" value="Genomic_DNA"/>
</dbReference>
<dbReference type="Pfam" id="PF00931">
    <property type="entry name" value="NB-ARC"/>
    <property type="match status" value="1"/>
</dbReference>
<dbReference type="InterPro" id="IPR036388">
    <property type="entry name" value="WH-like_DNA-bd_sf"/>
</dbReference>
<organism evidence="12 13">
    <name type="scientific">Populus trichocarpa</name>
    <name type="common">Western balsam poplar</name>
    <name type="synonym">Populus balsamifera subsp. trichocarpa</name>
    <dbReference type="NCBI Taxonomy" id="3694"/>
    <lineage>
        <taxon>Eukaryota</taxon>
        <taxon>Viridiplantae</taxon>
        <taxon>Streptophyta</taxon>
        <taxon>Embryophyta</taxon>
        <taxon>Tracheophyta</taxon>
        <taxon>Spermatophyta</taxon>
        <taxon>Magnoliopsida</taxon>
        <taxon>eudicotyledons</taxon>
        <taxon>Gunneridae</taxon>
        <taxon>Pentapetalae</taxon>
        <taxon>rosids</taxon>
        <taxon>fabids</taxon>
        <taxon>Malpighiales</taxon>
        <taxon>Salicaceae</taxon>
        <taxon>Saliceae</taxon>
        <taxon>Populus</taxon>
    </lineage>
</organism>
<dbReference type="Gene3D" id="1.20.5.4130">
    <property type="match status" value="1"/>
</dbReference>
<evidence type="ECO:0000256" key="2">
    <source>
        <dbReference type="ARBA" id="ARBA00022737"/>
    </source>
</evidence>
<evidence type="ECO:0000259" key="10">
    <source>
        <dbReference type="Pfam" id="PF23559"/>
    </source>
</evidence>
<evidence type="ECO:0000259" key="8">
    <source>
        <dbReference type="Pfam" id="PF00931"/>
    </source>
</evidence>
<dbReference type="SUPFAM" id="SSF52540">
    <property type="entry name" value="P-loop containing nucleoside triphosphate hydrolases"/>
    <property type="match status" value="1"/>
</dbReference>
<dbReference type="Gene3D" id="1.10.10.10">
    <property type="entry name" value="Winged helix-like DNA-binding domain superfamily/Winged helix DNA-binding domain"/>
    <property type="match status" value="1"/>
</dbReference>
<gene>
    <name evidence="12" type="ORF">POPTR_001G261600</name>
</gene>
<dbReference type="Pfam" id="PF23559">
    <property type="entry name" value="WHD_DRP"/>
    <property type="match status" value="1"/>
</dbReference>
<evidence type="ECO:0000256" key="4">
    <source>
        <dbReference type="ARBA" id="ARBA00022821"/>
    </source>
</evidence>
<feature type="domain" description="Disease resistance N-terminal" evidence="9">
    <location>
        <begin position="50"/>
        <end position="132"/>
    </location>
</feature>
<dbReference type="Gene3D" id="3.80.10.10">
    <property type="entry name" value="Ribonuclease Inhibitor"/>
    <property type="match status" value="4"/>
</dbReference>
<feature type="domain" description="NB-ARC" evidence="8">
    <location>
        <begin position="214"/>
        <end position="381"/>
    </location>
</feature>
<evidence type="ECO:0000256" key="7">
    <source>
        <dbReference type="SAM" id="SignalP"/>
    </source>
</evidence>
<feature type="domain" description="R13L1/DRL21-like LRR repeat region" evidence="11">
    <location>
        <begin position="722"/>
        <end position="849"/>
    </location>
</feature>
<dbReference type="PRINTS" id="PR00364">
    <property type="entry name" value="DISEASERSIST"/>
</dbReference>
<dbReference type="InterPro" id="IPR041118">
    <property type="entry name" value="Rx_N"/>
</dbReference>
<dbReference type="SUPFAM" id="SSF52058">
    <property type="entry name" value="L domain-like"/>
    <property type="match status" value="3"/>
</dbReference>
<dbReference type="InParanoid" id="A0A3N7EC97"/>
<dbReference type="FunFam" id="1.10.10.10:FF:000322">
    <property type="entry name" value="Probable disease resistance protein At1g63360"/>
    <property type="match status" value="1"/>
</dbReference>
<dbReference type="InterPro" id="IPR032675">
    <property type="entry name" value="LRR_dom_sf"/>
</dbReference>
<dbReference type="Pfam" id="PF18052">
    <property type="entry name" value="Rx_N"/>
    <property type="match status" value="1"/>
</dbReference>
<keyword evidence="1" id="KW-0433">Leucine-rich repeat</keyword>
<evidence type="ECO:0000256" key="3">
    <source>
        <dbReference type="ARBA" id="ARBA00022741"/>
    </source>
</evidence>
<dbReference type="InterPro" id="IPR056789">
    <property type="entry name" value="LRR_R13L1-DRL21"/>
</dbReference>
<dbReference type="PANTHER" id="PTHR36766">
    <property type="entry name" value="PLANT BROAD-SPECTRUM MILDEW RESISTANCE PROTEIN RPW8"/>
    <property type="match status" value="1"/>
</dbReference>
<feature type="coiled-coil region" evidence="6">
    <location>
        <begin position="77"/>
        <end position="128"/>
    </location>
</feature>
<sequence>MNSCFLVHIAVLVLWILSPDTAMAEPLYRLIQQKEEIKMAVVEAITSAILQPLFEKLASASFLKFASKKEKEIDSELKKWELRLLEIRAVLTDAEEKQITNQAVKLWLNNLRDLAYDVQDILEEFENESWSQTYSYKRRKSKLGKNLVPTCFSAGIGKMGWSKLEEITSRLQEIVAEKDLLDLSEWSLSRFNERLPTTSLMEEKPRVYGRGKDKEVLVELLMRGGEAANGSPFSVISIIGFGGVGKTTLAQLVYNDESVEFDYKAWVCVSDDFDVLRITKTILSFDSSAAGCDLNLLQVQLKEKLSGKKFLIVLDDVWSENYEEWTALCSPFASGARGSKVIITTRNEGVSLLTGSIYAYALKELSDDDCLLLFAKHALDASNFDDYPDLKEIGEEIVKRCRGLPLAAKTLGGLLRGKPNSKEWKAVLNSKMWDLPEENSGILPALRLSYHHLPSHLKQCFAYCAIFPKDYEFDKNELVSLWMAEGFLQQPKEKKQMKDIGKEYFHDLLSRSFFQQSSANNVRYVMHDLISELAQFVSGEVCFHLGDKLEDSPSHAKVRHSSFTRHRYDISQRFEVFYEMKSLRTFLPLPIFSPPYNHLTSKVLHDLVPNLKRLAVLSLAGYCLVELPSSICALKHLRYLNLSYTEIEVLPESLCEVFRLQTLGLRGCKKLIKLPIGIDNLIDLQYLDISGTDSLQEMPPQIGNLTNLHTLPKFIMGKGLGIRELMKLSHLQGQLNITGLHNVVDVQDTELAILKEKRGLSELSLEWIHNVNGFQSEARELQLLNLLEPHQTLQKLSIMSYGGTTFPSWLGDHSFTNMVCLQLRGCHKITSLPSLGQLPLLRDLSIKGMDKVTTVGAEFLGVGSSVKAFPSLEGLIIEDMLNWKQWSWSNGFNQEEVGEFPYLRELTIINCPMLAGKLPSHLPSVKKLSICNCPQLVALPEILPCLCELIVEGCNEAILNHKSLPSLTTLKVGSITGFFCLRSGFLQAMVALQDLEIENCNDLMYLWLDGTDLHELASMKHLEIKKFEQLVSLVELEKFGDLEQLPSGLQFLGSLRNLKVDHCPKLVSFPGGLPYTLQRLEISRCDSLKSLPDGMVITMNGCKSSQCLLEELLISWCPSLKSIPRGILPITLKSLAISWCKNLENLHGGIVYDGGDRTELSRLEHLTIEGLPLLPFPAFEFPGSLKTLEIGYCTTQSLESLCDLSHLTELEISGCSMLESFPEMGLITPNLISLSIWKCENLRSLPDHMDCLVSLQELSVYHCQSLVSFSKGGLPPNLIEFEIHYCENVTESMLDWGLYTLIFLKRLVIECTSPCTNMVSFPDDEGQLLPTSLTSLYILSLKGLKSISKGLKRLMSLEILMISDCPKLRFLPKEGFPATLGSLHIEFCPLLKKQCSRKNGRYGSMIAFIPYVILDVRFL</sequence>
<name>A0A3N7EC97_POPTR</name>
<feature type="signal peptide" evidence="7">
    <location>
        <begin position="1"/>
        <end position="24"/>
    </location>
</feature>
<keyword evidence="5" id="KW-0067">ATP-binding</keyword>
<keyword evidence="4" id="KW-0611">Plant defense</keyword>
<dbReference type="Gene3D" id="1.10.8.430">
    <property type="entry name" value="Helical domain of apoptotic protease-activating factors"/>
    <property type="match status" value="1"/>
</dbReference>
<protein>
    <recommendedName>
        <fullName evidence="14">Disease resistance RPP13-like protein 1</fullName>
    </recommendedName>
</protein>
<dbReference type="InterPro" id="IPR002182">
    <property type="entry name" value="NB-ARC"/>
</dbReference>
<evidence type="ECO:0008006" key="14">
    <source>
        <dbReference type="Google" id="ProtNLM"/>
    </source>
</evidence>
<dbReference type="InterPro" id="IPR058922">
    <property type="entry name" value="WHD_DRP"/>
</dbReference>
<dbReference type="InterPro" id="IPR027417">
    <property type="entry name" value="P-loop_NTPase"/>
</dbReference>
<reference evidence="12 13" key="1">
    <citation type="journal article" date="2006" name="Science">
        <title>The genome of black cottonwood, Populus trichocarpa (Torr. &amp; Gray).</title>
        <authorList>
            <person name="Tuskan G.A."/>
            <person name="Difazio S."/>
            <person name="Jansson S."/>
            <person name="Bohlmann J."/>
            <person name="Grigoriev I."/>
            <person name="Hellsten U."/>
            <person name="Putnam N."/>
            <person name="Ralph S."/>
            <person name="Rombauts S."/>
            <person name="Salamov A."/>
            <person name="Schein J."/>
            <person name="Sterck L."/>
            <person name="Aerts A."/>
            <person name="Bhalerao R.R."/>
            <person name="Bhalerao R.P."/>
            <person name="Blaudez D."/>
            <person name="Boerjan W."/>
            <person name="Brun A."/>
            <person name="Brunner A."/>
            <person name="Busov V."/>
            <person name="Campbell M."/>
            <person name="Carlson J."/>
            <person name="Chalot M."/>
            <person name="Chapman J."/>
            <person name="Chen G.L."/>
            <person name="Cooper D."/>
            <person name="Coutinho P.M."/>
            <person name="Couturier J."/>
            <person name="Covert S."/>
            <person name="Cronk Q."/>
            <person name="Cunningham R."/>
            <person name="Davis J."/>
            <person name="Degroeve S."/>
            <person name="Dejardin A."/>
            <person name="Depamphilis C."/>
            <person name="Detter J."/>
            <person name="Dirks B."/>
            <person name="Dubchak I."/>
            <person name="Duplessis S."/>
            <person name="Ehlting J."/>
            <person name="Ellis B."/>
            <person name="Gendler K."/>
            <person name="Goodstein D."/>
            <person name="Gribskov M."/>
            <person name="Grimwood J."/>
            <person name="Groover A."/>
            <person name="Gunter L."/>
            <person name="Hamberger B."/>
            <person name="Heinze B."/>
            <person name="Helariutta Y."/>
            <person name="Henrissat B."/>
            <person name="Holligan D."/>
            <person name="Holt R."/>
            <person name="Huang W."/>
            <person name="Islam-Faridi N."/>
            <person name="Jones S."/>
            <person name="Jones-Rhoades M."/>
            <person name="Jorgensen R."/>
            <person name="Joshi C."/>
            <person name="Kangasjarvi J."/>
            <person name="Karlsson J."/>
            <person name="Kelleher C."/>
            <person name="Kirkpatrick R."/>
            <person name="Kirst M."/>
            <person name="Kohler A."/>
            <person name="Kalluri U."/>
            <person name="Larimer F."/>
            <person name="Leebens-Mack J."/>
            <person name="Leple J.C."/>
            <person name="Locascio P."/>
            <person name="Lou Y."/>
            <person name="Lucas S."/>
            <person name="Martin F."/>
            <person name="Montanini B."/>
            <person name="Napoli C."/>
            <person name="Nelson D.R."/>
            <person name="Nelson C."/>
            <person name="Nieminen K."/>
            <person name="Nilsson O."/>
            <person name="Pereda V."/>
            <person name="Peter G."/>
            <person name="Philippe R."/>
            <person name="Pilate G."/>
            <person name="Poliakov A."/>
            <person name="Razumovskaya J."/>
            <person name="Richardson P."/>
            <person name="Rinaldi C."/>
            <person name="Ritland K."/>
            <person name="Rouze P."/>
            <person name="Ryaboy D."/>
            <person name="Schmutz J."/>
            <person name="Schrader J."/>
            <person name="Segerman B."/>
            <person name="Shin H."/>
            <person name="Siddiqui A."/>
            <person name="Sterky F."/>
            <person name="Terry A."/>
            <person name="Tsai C.J."/>
            <person name="Uberbacher E."/>
            <person name="Unneberg P."/>
            <person name="Vahala J."/>
            <person name="Wall K."/>
            <person name="Wessler S."/>
            <person name="Yang G."/>
            <person name="Yin T."/>
            <person name="Douglas C."/>
            <person name="Marra M."/>
            <person name="Sandberg G."/>
            <person name="Van de Peer Y."/>
            <person name="Rokhsar D."/>
        </authorList>
    </citation>
    <scope>NUCLEOTIDE SEQUENCE [LARGE SCALE GENOMIC DNA]</scope>
    <source>
        <strain evidence="13">cv. Nisqually</strain>
    </source>
</reference>
<dbReference type="Proteomes" id="UP000006729">
    <property type="component" value="Chromosome 1"/>
</dbReference>
<evidence type="ECO:0000259" key="11">
    <source>
        <dbReference type="Pfam" id="PF25019"/>
    </source>
</evidence>
<dbReference type="InterPro" id="IPR042197">
    <property type="entry name" value="Apaf_helical"/>
</dbReference>
<dbReference type="Pfam" id="PF25019">
    <property type="entry name" value="LRR_R13L1-DRL21"/>
    <property type="match status" value="1"/>
</dbReference>
<dbReference type="GO" id="GO:0005524">
    <property type="term" value="F:ATP binding"/>
    <property type="evidence" value="ECO:0007669"/>
    <property type="project" value="UniProtKB-KW"/>
</dbReference>
<keyword evidence="13" id="KW-1185">Reference proteome</keyword>
<evidence type="ECO:0000259" key="9">
    <source>
        <dbReference type="Pfam" id="PF18052"/>
    </source>
</evidence>
<feature type="chain" id="PRO_5018017429" description="Disease resistance RPP13-like protein 1" evidence="7">
    <location>
        <begin position="25"/>
        <end position="1419"/>
    </location>
</feature>
<dbReference type="GO" id="GO:0098542">
    <property type="term" value="P:defense response to other organism"/>
    <property type="evidence" value="ECO:0000318"/>
    <property type="project" value="GO_Central"/>
</dbReference>
<feature type="domain" description="Disease resistance protein winged helix" evidence="10">
    <location>
        <begin position="466"/>
        <end position="534"/>
    </location>
</feature>
<keyword evidence="7" id="KW-0732">Signal</keyword>
<keyword evidence="3" id="KW-0547">Nucleotide-binding</keyword>
<dbReference type="PANTHER" id="PTHR36766:SF51">
    <property type="entry name" value="DISEASE RESISTANCE RPP13-LIKE PROTEIN 1"/>
    <property type="match status" value="1"/>
</dbReference>
<evidence type="ECO:0000313" key="12">
    <source>
        <dbReference type="EMBL" id="RQO85397.1"/>
    </source>
</evidence>
<evidence type="ECO:0000256" key="5">
    <source>
        <dbReference type="ARBA" id="ARBA00022840"/>
    </source>
</evidence>